<feature type="chain" id="PRO_5009235235" evidence="9">
    <location>
        <begin position="24"/>
        <end position="517"/>
    </location>
</feature>
<protein>
    <submittedName>
        <fullName evidence="10">Variant surface glycoprotein (VSG), putative</fullName>
    </submittedName>
</protein>
<dbReference type="GO" id="GO:0005886">
    <property type="term" value="C:plasma membrane"/>
    <property type="evidence" value="ECO:0007669"/>
    <property type="project" value="UniProtKB-SubCell"/>
</dbReference>
<keyword evidence="9" id="KW-0732">Signal</keyword>
<evidence type="ECO:0000256" key="2">
    <source>
        <dbReference type="ARBA" id="ARBA00004609"/>
    </source>
</evidence>
<dbReference type="RefSeq" id="XP_067078908.1">
    <property type="nucleotide sequence ID" value="XM_067222807.1"/>
</dbReference>
<keyword evidence="6" id="KW-0325">Glycoprotein</keyword>
<keyword evidence="11" id="KW-1185">Reference proteome</keyword>
<keyword evidence="4" id="KW-0336">GPI-anchor</keyword>
<dbReference type="GO" id="GO:0098552">
    <property type="term" value="C:side of membrane"/>
    <property type="evidence" value="ECO:0007669"/>
    <property type="project" value="UniProtKB-KW"/>
</dbReference>
<feature type="region of interest" description="Disordered" evidence="8">
    <location>
        <begin position="444"/>
        <end position="466"/>
    </location>
</feature>
<dbReference type="SUPFAM" id="SSF58087">
    <property type="entry name" value="Variant surface glycoprotein (N-terminal domain)"/>
    <property type="match status" value="1"/>
</dbReference>
<evidence type="ECO:0000256" key="9">
    <source>
        <dbReference type="SAM" id="SignalP"/>
    </source>
</evidence>
<comment type="subcellular location">
    <subcellularLocation>
        <location evidence="2">Cell membrane</location>
        <topology evidence="2">Lipid-anchor</topology>
        <topology evidence="2">GPI-anchor</topology>
    </subcellularLocation>
</comment>
<comment type="caution">
    <text evidence="10">The sequence shown here is derived from an EMBL/GenBank/DDBJ whole genome shotgun (WGS) entry which is preliminary data.</text>
</comment>
<sequence length="517" mass="54374">MTSQTATAFIAVAALAFTQPSEEANSAAAEGIKTRCDEIKFNHALAEALRTNVRQAAADLKTIRTETRALLLAAMLADTMKQRQAYSVIAAYSDAKATTLKAAIDSKSKQIIDSADVLEKRNAQLRGAIFAAKTKAVTVSGSTAGAAANDPDFGGTAKTCTLKLDIHDTADTACDTSANYDDTLATLATQINELTTLYTVGEDTPITQQLTAVITSKGDFATSGAATADNKDYCGDNAARTSASHAIGVKSLTAAPAKSTKTQAKLETGGNCIDPGTARKDGLITLKEVAASVCNAKKNLISPVMPVSSLSATQLIGDPTFQKLAALASGQNKPQTTGGNNGKAAAIQLVGSDQTNLKDKYFTPLENQHVEFNLGEELIRTSITSAASGNNYGAVLAFSAGKAAIQAVQKDIPKGVETEANDGCTGKGKDDCNAKGGCKYNDKDRKCEKDPAKATTAGRPGTKNTTGSNSVIMNKAPLFLHLWLYSYAFRIFLLHFVKYAKIAFSESLLNFLKFDIF</sequence>
<name>A0A1G4I6N7_TRYEQ</name>
<evidence type="ECO:0000256" key="3">
    <source>
        <dbReference type="ARBA" id="ARBA00022475"/>
    </source>
</evidence>
<dbReference type="VEuPathDB" id="TriTrypDB:TEOVI_000812600"/>
<keyword evidence="5" id="KW-0472">Membrane</keyword>
<evidence type="ECO:0000256" key="5">
    <source>
        <dbReference type="ARBA" id="ARBA00023136"/>
    </source>
</evidence>
<dbReference type="InterPro" id="IPR027446">
    <property type="entry name" value="VSG_C_dom_sf"/>
</dbReference>
<accession>A0A1G4I6N7</accession>
<keyword evidence="3" id="KW-1003">Cell membrane</keyword>
<dbReference type="EMBL" id="CZPT02000785">
    <property type="protein sequence ID" value="SCU67621.1"/>
    <property type="molecule type" value="Genomic_DNA"/>
</dbReference>
<evidence type="ECO:0000313" key="11">
    <source>
        <dbReference type="Proteomes" id="UP000195570"/>
    </source>
</evidence>
<dbReference type="SUPFAM" id="SSF118251">
    <property type="entry name" value="Variant surface glycoprotein MITAT 1.2, VSG 221, C-terminal domain"/>
    <property type="match status" value="1"/>
</dbReference>
<comment type="function">
    <text evidence="1">VSG forms a coat on the surface of the parasite. The trypanosome evades the immune response of the host by expressing a series of antigenically distinct VSGs from an estimated 1000 VSG genes.</text>
</comment>
<dbReference type="AlphaFoldDB" id="A0A1G4I6N7"/>
<feature type="signal peptide" evidence="9">
    <location>
        <begin position="1"/>
        <end position="23"/>
    </location>
</feature>
<dbReference type="GeneID" id="92382060"/>
<gene>
    <name evidence="10" type="ORF">TEOVI_000812600</name>
</gene>
<evidence type="ECO:0000256" key="4">
    <source>
        <dbReference type="ARBA" id="ARBA00022622"/>
    </source>
</evidence>
<evidence type="ECO:0000256" key="7">
    <source>
        <dbReference type="ARBA" id="ARBA00023288"/>
    </source>
</evidence>
<evidence type="ECO:0000256" key="1">
    <source>
        <dbReference type="ARBA" id="ARBA00002523"/>
    </source>
</evidence>
<reference evidence="10" key="1">
    <citation type="submission" date="2016-09" db="EMBL/GenBank/DDBJ databases">
        <authorList>
            <person name="Hebert L."/>
            <person name="Moumen B."/>
        </authorList>
    </citation>
    <scope>NUCLEOTIDE SEQUENCE [LARGE SCALE GENOMIC DNA]</scope>
    <source>
        <strain evidence="10">OVI</strain>
    </source>
</reference>
<organism evidence="10 11">
    <name type="scientific">Trypanosoma equiperdum</name>
    <dbReference type="NCBI Taxonomy" id="5694"/>
    <lineage>
        <taxon>Eukaryota</taxon>
        <taxon>Discoba</taxon>
        <taxon>Euglenozoa</taxon>
        <taxon>Kinetoplastea</taxon>
        <taxon>Metakinetoplastina</taxon>
        <taxon>Trypanosomatida</taxon>
        <taxon>Trypanosomatidae</taxon>
        <taxon>Trypanosoma</taxon>
    </lineage>
</organism>
<evidence type="ECO:0000256" key="8">
    <source>
        <dbReference type="SAM" id="MobiDB-lite"/>
    </source>
</evidence>
<keyword evidence="7" id="KW-0449">Lipoprotein</keyword>
<evidence type="ECO:0000313" key="10">
    <source>
        <dbReference type="EMBL" id="SCU67621.1"/>
    </source>
</evidence>
<evidence type="ECO:0000256" key="6">
    <source>
        <dbReference type="ARBA" id="ARBA00023180"/>
    </source>
</evidence>
<dbReference type="Proteomes" id="UP000195570">
    <property type="component" value="Unassembled WGS sequence"/>
</dbReference>
<proteinExistence type="predicted"/>